<keyword evidence="7" id="KW-1185">Reference proteome</keyword>
<dbReference type="Pfam" id="PF00296">
    <property type="entry name" value="Bac_luciferase"/>
    <property type="match status" value="1"/>
</dbReference>
<dbReference type="InterPro" id="IPR019921">
    <property type="entry name" value="Lucif-like_OxRdtase_Rv2161c"/>
</dbReference>
<comment type="caution">
    <text evidence="6">The sequence shown here is derived from an EMBL/GenBank/DDBJ whole genome shotgun (WGS) entry which is preliminary data.</text>
</comment>
<dbReference type="SUPFAM" id="SSF51679">
    <property type="entry name" value="Bacterial luciferase-like"/>
    <property type="match status" value="1"/>
</dbReference>
<dbReference type="Proteomes" id="UP001143362">
    <property type="component" value="Unassembled WGS sequence"/>
</dbReference>
<feature type="domain" description="Luciferase-like" evidence="5">
    <location>
        <begin position="15"/>
        <end position="262"/>
    </location>
</feature>
<evidence type="ECO:0000256" key="4">
    <source>
        <dbReference type="ARBA" id="ARBA00023033"/>
    </source>
</evidence>
<keyword evidence="1" id="KW-0285">Flavoprotein</keyword>
<dbReference type="InterPro" id="IPR011251">
    <property type="entry name" value="Luciferase-like_dom"/>
</dbReference>
<evidence type="ECO:0000256" key="1">
    <source>
        <dbReference type="ARBA" id="ARBA00022630"/>
    </source>
</evidence>
<proteinExistence type="predicted"/>
<evidence type="ECO:0000259" key="5">
    <source>
        <dbReference type="Pfam" id="PF00296"/>
    </source>
</evidence>
<keyword evidence="4" id="KW-0503">Monooxygenase</keyword>
<dbReference type="NCBIfam" id="TIGR03619">
    <property type="entry name" value="F420_Rv2161c"/>
    <property type="match status" value="1"/>
</dbReference>
<dbReference type="InterPro" id="IPR036661">
    <property type="entry name" value="Luciferase-like_sf"/>
</dbReference>
<dbReference type="Gene3D" id="3.20.20.30">
    <property type="entry name" value="Luciferase-like domain"/>
    <property type="match status" value="1"/>
</dbReference>
<name>A0ABT3TG38_9GAMM</name>
<dbReference type="InterPro" id="IPR050172">
    <property type="entry name" value="SsuD_RutA_monooxygenase"/>
</dbReference>
<reference evidence="6" key="1">
    <citation type="submission" date="2019-02" db="EMBL/GenBank/DDBJ databases">
        <authorList>
            <person name="Li S.-H."/>
        </authorList>
    </citation>
    <scope>NUCLEOTIDE SEQUENCE</scope>
    <source>
        <strain evidence="6">IMCC14734</strain>
    </source>
</reference>
<evidence type="ECO:0000313" key="6">
    <source>
        <dbReference type="EMBL" id="MCX2981004.1"/>
    </source>
</evidence>
<dbReference type="RefSeq" id="WP_279245017.1">
    <property type="nucleotide sequence ID" value="NZ_SHNN01000002.1"/>
</dbReference>
<protein>
    <submittedName>
        <fullName evidence="6">LLM class F420-dependent oxidoreductase</fullName>
    </submittedName>
</protein>
<keyword evidence="3" id="KW-0560">Oxidoreductase</keyword>
<gene>
    <name evidence="6" type="ORF">EYC98_09020</name>
</gene>
<keyword evidence="2" id="KW-0288">FMN</keyword>
<evidence type="ECO:0000256" key="3">
    <source>
        <dbReference type="ARBA" id="ARBA00023002"/>
    </source>
</evidence>
<sequence length="286" mass="31482">MTKIGCQMAFNEYTAPDFIGEAGAYVEELGFHSLWVPEHVLFFSEYESRYPYTEDGRIQGDPRSLIDPFSALTFLAAHTRSIRLGSGICIVPQRNPVYTARQVSDLDYLSGGRVDFGIGIGWLKEEFAALGVPWPDRAGRTRECVAVMKTLWCDEVSHFQGKYFNIDKAYQNPKPVQMPHPPLIFGGESEGAFRRVAELGQGWYGFNMTPAGMEQNLAVLDAALATAGRSREELQIHISPAYSASDKASIAAMAALGADQIILPVLASTKDKLADRAKRALELVQG</sequence>
<dbReference type="EMBL" id="SHNN01000002">
    <property type="protein sequence ID" value="MCX2981004.1"/>
    <property type="molecule type" value="Genomic_DNA"/>
</dbReference>
<evidence type="ECO:0000313" key="7">
    <source>
        <dbReference type="Proteomes" id="UP001143362"/>
    </source>
</evidence>
<dbReference type="PANTHER" id="PTHR42847">
    <property type="entry name" value="ALKANESULFONATE MONOOXYGENASE"/>
    <property type="match status" value="1"/>
</dbReference>
<dbReference type="PANTHER" id="PTHR42847:SF4">
    <property type="entry name" value="ALKANESULFONATE MONOOXYGENASE-RELATED"/>
    <property type="match status" value="1"/>
</dbReference>
<organism evidence="6 7">
    <name type="scientific">Candidatus Litorirhabdus singularis</name>
    <dbReference type="NCBI Taxonomy" id="2518993"/>
    <lineage>
        <taxon>Bacteria</taxon>
        <taxon>Pseudomonadati</taxon>
        <taxon>Pseudomonadota</taxon>
        <taxon>Gammaproteobacteria</taxon>
        <taxon>Cellvibrionales</taxon>
        <taxon>Halieaceae</taxon>
        <taxon>Candidatus Litorirhabdus</taxon>
    </lineage>
</organism>
<evidence type="ECO:0000256" key="2">
    <source>
        <dbReference type="ARBA" id="ARBA00022643"/>
    </source>
</evidence>
<accession>A0ABT3TG38</accession>